<protein>
    <submittedName>
        <fullName evidence="1">Uncharacterized protein</fullName>
    </submittedName>
</protein>
<reference evidence="1 2" key="1">
    <citation type="journal article" date="2019" name="Int. J. Syst. Evol. Microbiol.">
        <title>The Global Catalogue of Microorganisms (GCM) 10K type strain sequencing project: providing services to taxonomists for standard genome sequencing and annotation.</title>
        <authorList>
            <consortium name="The Broad Institute Genomics Platform"/>
            <consortium name="The Broad Institute Genome Sequencing Center for Infectious Disease"/>
            <person name="Wu L."/>
            <person name="Ma J."/>
        </authorList>
    </citation>
    <scope>NUCLEOTIDE SEQUENCE [LARGE SCALE GENOMIC DNA]</scope>
    <source>
        <strain evidence="1 2">JCM 14560</strain>
    </source>
</reference>
<organism evidence="1 2">
    <name type="scientific">Kitasatospora kazusensis</name>
    <dbReference type="NCBI Taxonomy" id="407974"/>
    <lineage>
        <taxon>Bacteria</taxon>
        <taxon>Bacillati</taxon>
        <taxon>Actinomycetota</taxon>
        <taxon>Actinomycetes</taxon>
        <taxon>Kitasatosporales</taxon>
        <taxon>Streptomycetaceae</taxon>
        <taxon>Kitasatospora</taxon>
    </lineage>
</organism>
<keyword evidence="2" id="KW-1185">Reference proteome</keyword>
<dbReference type="Proteomes" id="UP001422759">
    <property type="component" value="Unassembled WGS sequence"/>
</dbReference>
<dbReference type="RefSeq" id="WP_344464227.1">
    <property type="nucleotide sequence ID" value="NZ_BAAANT010000012.1"/>
</dbReference>
<dbReference type="EMBL" id="BAAANT010000012">
    <property type="protein sequence ID" value="GAA2141640.1"/>
    <property type="molecule type" value="Genomic_DNA"/>
</dbReference>
<proteinExistence type="predicted"/>
<sequence>MSTVNLPDSLHLHFADLERRLRILENTSRVSAVGSSGTMTTYSAATGAAISRLGVLPNGESGLQVARDDGTTALQVAANGQAHQQLTITDRAGNVLLSDDIAGAGLGRPWLPVPASIAAPLAFTSAAAVPAYDLTYIRQHAKLVTQFYAWADTGTTGTVSLVNTTGGTAALGTMSIDSTTTGLTIIGPVPVSGAYGTTQAVQLQIQRTTGTGTVYIRHSNTVAVQS</sequence>
<accession>A0ABN2ZG17</accession>
<evidence type="ECO:0000313" key="1">
    <source>
        <dbReference type="EMBL" id="GAA2141640.1"/>
    </source>
</evidence>
<comment type="caution">
    <text evidence="1">The sequence shown here is derived from an EMBL/GenBank/DDBJ whole genome shotgun (WGS) entry which is preliminary data.</text>
</comment>
<gene>
    <name evidence="1" type="ORF">GCM10009760_26010</name>
</gene>
<name>A0ABN2ZG17_9ACTN</name>
<evidence type="ECO:0000313" key="2">
    <source>
        <dbReference type="Proteomes" id="UP001422759"/>
    </source>
</evidence>